<dbReference type="CDD" id="cd24026">
    <property type="entry name" value="ASKHA_NBD_ParM_Alp12-like"/>
    <property type="match status" value="1"/>
</dbReference>
<reference evidence="3 4" key="1">
    <citation type="submission" date="2021-03" db="EMBL/GenBank/DDBJ databases">
        <title>Genomic Encyclopedia of Type Strains, Phase IV (KMG-IV): sequencing the most valuable type-strain genomes for metagenomic binning, comparative biology and taxonomic classification.</title>
        <authorList>
            <person name="Goeker M."/>
        </authorList>
    </citation>
    <scope>NUCLEOTIDE SEQUENCE [LARGE SCALE GENOMIC DNA]</scope>
    <source>
        <strain evidence="3 4">DSM 23491</strain>
    </source>
</reference>
<dbReference type="Proteomes" id="UP001519273">
    <property type="component" value="Unassembled WGS sequence"/>
</dbReference>
<accession>A0ABS4H7R9</accession>
<feature type="domain" description="Actin-like protein N-terminal" evidence="1">
    <location>
        <begin position="8"/>
        <end position="160"/>
    </location>
</feature>
<dbReference type="SUPFAM" id="SSF53067">
    <property type="entry name" value="Actin-like ATPase domain"/>
    <property type="match status" value="2"/>
</dbReference>
<dbReference type="RefSeq" id="WP_209853058.1">
    <property type="nucleotide sequence ID" value="NZ_CBCRVE010000009.1"/>
</dbReference>
<organism evidence="3 4">
    <name type="scientific">Paenibacillus sediminis</name>
    <dbReference type="NCBI Taxonomy" id="664909"/>
    <lineage>
        <taxon>Bacteria</taxon>
        <taxon>Bacillati</taxon>
        <taxon>Bacillota</taxon>
        <taxon>Bacilli</taxon>
        <taxon>Bacillales</taxon>
        <taxon>Paenibacillaceae</taxon>
        <taxon>Paenibacillus</taxon>
    </lineage>
</organism>
<protein>
    <submittedName>
        <fullName evidence="3">Plasmid segregation protein ParM</fullName>
    </submittedName>
</protein>
<dbReference type="InterPro" id="IPR040607">
    <property type="entry name" value="ALP_N"/>
</dbReference>
<feature type="domain" description="Actin homologue MreB-like C-terminal" evidence="2">
    <location>
        <begin position="179"/>
        <end position="296"/>
    </location>
</feature>
<comment type="caution">
    <text evidence="3">The sequence shown here is derived from an EMBL/GenBank/DDBJ whole genome shotgun (WGS) entry which is preliminary data.</text>
</comment>
<sequence>MNNKFFYAVDSGKSQTKAVFRDEGVIQKIKFSTRVEQVAEFGAELSPGSYLVEFEGKSYLIGSMLDESRFNFDLSKNTEQHRLCIYLAITRLLLKTKRSIAFADITLALNIPLLLYKNDSQKKAYHDFVRNNGESIGISVNGKAFVFRITQLLLLPEGLGNVYTETQINDYRSKKAVMIDVGSLNVNYLEFNNLVPNYSRMLTADLGTNILRSKIADSLTTKFGTSVSDSDAERLFSDKYLIINGVKQEESKEIIERIIQDHVKEIFNYAKSRQLSLNNTAVVFVGGGSILLREFLLAHFPAVEFVSDAQFANAHSFLQILETKYGQAK</sequence>
<dbReference type="InterPro" id="IPR043129">
    <property type="entry name" value="ATPase_NBD"/>
</dbReference>
<evidence type="ECO:0000259" key="2">
    <source>
        <dbReference type="Pfam" id="PF21522"/>
    </source>
</evidence>
<name>A0ABS4H7R9_9BACL</name>
<keyword evidence="4" id="KW-1185">Reference proteome</keyword>
<dbReference type="Pfam" id="PF17989">
    <property type="entry name" value="ALP_N"/>
    <property type="match status" value="1"/>
</dbReference>
<dbReference type="EMBL" id="JAGGKP010000016">
    <property type="protein sequence ID" value="MBP1938511.1"/>
    <property type="molecule type" value="Genomic_DNA"/>
</dbReference>
<evidence type="ECO:0000313" key="4">
    <source>
        <dbReference type="Proteomes" id="UP001519273"/>
    </source>
</evidence>
<proteinExistence type="predicted"/>
<gene>
    <name evidence="3" type="ORF">J2Z20_003433</name>
</gene>
<dbReference type="Pfam" id="PF21522">
    <property type="entry name" value="MreB-like_C"/>
    <property type="match status" value="1"/>
</dbReference>
<evidence type="ECO:0000259" key="1">
    <source>
        <dbReference type="Pfam" id="PF17989"/>
    </source>
</evidence>
<evidence type="ECO:0000313" key="3">
    <source>
        <dbReference type="EMBL" id="MBP1938511.1"/>
    </source>
</evidence>
<dbReference type="InterPro" id="IPR049067">
    <property type="entry name" value="MreB-like_C"/>
</dbReference>
<dbReference type="Gene3D" id="3.30.420.40">
    <property type="match status" value="2"/>
</dbReference>